<name>A0AA85FSL7_9TREM</name>
<keyword evidence="2" id="KW-1185">Reference proteome</keyword>
<feature type="compositionally biased region" description="Basic and acidic residues" evidence="1">
    <location>
        <begin position="119"/>
        <end position="128"/>
    </location>
</feature>
<organism evidence="2 3">
    <name type="scientific">Schistosoma rodhaini</name>
    <dbReference type="NCBI Taxonomy" id="6188"/>
    <lineage>
        <taxon>Eukaryota</taxon>
        <taxon>Metazoa</taxon>
        <taxon>Spiralia</taxon>
        <taxon>Lophotrochozoa</taxon>
        <taxon>Platyhelminthes</taxon>
        <taxon>Trematoda</taxon>
        <taxon>Digenea</taxon>
        <taxon>Strigeidida</taxon>
        <taxon>Schistosomatoidea</taxon>
        <taxon>Schistosomatidae</taxon>
        <taxon>Schistosoma</taxon>
    </lineage>
</organism>
<protein>
    <submittedName>
        <fullName evidence="3">Uncharacterized protein</fullName>
    </submittedName>
</protein>
<dbReference type="AlphaFoldDB" id="A0AA85FSL7"/>
<feature type="compositionally biased region" description="Basic and acidic residues" evidence="1">
    <location>
        <begin position="214"/>
        <end position="224"/>
    </location>
</feature>
<feature type="compositionally biased region" description="Low complexity" evidence="1">
    <location>
        <begin position="51"/>
        <end position="71"/>
    </location>
</feature>
<sequence>MKYSYKRNLVFNFVKIQHHLMYYMNVINGESDDFDRFFGSDKPKNYYSHGNYDNPDEYSSYYDDYNNNNNNGKEDNYYSKDRYDDVKEPRKYEEQSDYSYLPNPHKQYESNEGNNYYGNDHDDYKNVDNDDNYNAGGYDSYQTSVNGNYQTQAPDYFAHIKPKNPKFKYHDRILYNWDDYQPNTNYDYQYNGVKPNKYNVYSGNNAEDDDDRQESESRRTTTRPDDDDITF</sequence>
<evidence type="ECO:0000313" key="3">
    <source>
        <dbReference type="WBParaSite" id="SRDH1_59790.2"/>
    </source>
</evidence>
<feature type="region of interest" description="Disordered" evidence="1">
    <location>
        <begin position="201"/>
        <end position="231"/>
    </location>
</feature>
<reference evidence="2" key="1">
    <citation type="submission" date="2022-06" db="EMBL/GenBank/DDBJ databases">
        <authorList>
            <person name="Berger JAMES D."/>
            <person name="Berger JAMES D."/>
        </authorList>
    </citation>
    <scope>NUCLEOTIDE SEQUENCE [LARGE SCALE GENOMIC DNA]</scope>
</reference>
<proteinExistence type="predicted"/>
<evidence type="ECO:0000256" key="1">
    <source>
        <dbReference type="SAM" id="MobiDB-lite"/>
    </source>
</evidence>
<dbReference type="WBParaSite" id="SRDH1_59790.2">
    <property type="protein sequence ID" value="SRDH1_59790.2"/>
    <property type="gene ID" value="SRDH1_59790"/>
</dbReference>
<feature type="compositionally biased region" description="Basic and acidic residues" evidence="1">
    <location>
        <begin position="72"/>
        <end position="94"/>
    </location>
</feature>
<accession>A0AA85FSL7</accession>
<evidence type="ECO:0000313" key="2">
    <source>
        <dbReference type="Proteomes" id="UP000050792"/>
    </source>
</evidence>
<reference evidence="3" key="2">
    <citation type="submission" date="2023-11" db="UniProtKB">
        <authorList>
            <consortium name="WormBaseParasite"/>
        </authorList>
    </citation>
    <scope>IDENTIFICATION</scope>
</reference>
<dbReference type="Proteomes" id="UP000050792">
    <property type="component" value="Unassembled WGS sequence"/>
</dbReference>
<feature type="region of interest" description="Disordered" evidence="1">
    <location>
        <begin position="45"/>
        <end position="136"/>
    </location>
</feature>